<feature type="transmembrane region" description="Helical" evidence="10">
    <location>
        <begin position="324"/>
        <end position="343"/>
    </location>
</feature>
<evidence type="ECO:0000256" key="3">
    <source>
        <dbReference type="ARBA" id="ARBA00022449"/>
    </source>
</evidence>
<dbReference type="GO" id="GO:0005886">
    <property type="term" value="C:plasma membrane"/>
    <property type="evidence" value="ECO:0007669"/>
    <property type="project" value="UniProtKB-SubCell"/>
</dbReference>
<organism evidence="11 12">
    <name type="scientific">Kaistella daneshvariae</name>
    <dbReference type="NCBI Taxonomy" id="2487074"/>
    <lineage>
        <taxon>Bacteria</taxon>
        <taxon>Pseudomonadati</taxon>
        <taxon>Bacteroidota</taxon>
        <taxon>Flavobacteriia</taxon>
        <taxon>Flavobacteriales</taxon>
        <taxon>Weeksellaceae</taxon>
        <taxon>Chryseobacterium group</taxon>
        <taxon>Kaistella</taxon>
    </lineage>
</organism>
<feature type="transmembrane region" description="Helical" evidence="10">
    <location>
        <begin position="94"/>
        <end position="116"/>
    </location>
</feature>
<gene>
    <name evidence="11" type="ORF">EGI11_01180</name>
</gene>
<dbReference type="RefSeq" id="WP_123264634.1">
    <property type="nucleotide sequence ID" value="NZ_RJUG01000001.1"/>
</dbReference>
<proteinExistence type="predicted"/>
<dbReference type="EMBL" id="RJUG01000001">
    <property type="protein sequence ID" value="ROI10542.1"/>
    <property type="molecule type" value="Genomic_DNA"/>
</dbReference>
<keyword evidence="2" id="KW-0813">Transport</keyword>
<protein>
    <recommendedName>
        <fullName evidence="9">Multidrug-efflux transporter</fullName>
    </recommendedName>
</protein>
<evidence type="ECO:0000256" key="2">
    <source>
        <dbReference type="ARBA" id="ARBA00022448"/>
    </source>
</evidence>
<dbReference type="GO" id="GO:0006811">
    <property type="term" value="P:monoatomic ion transport"/>
    <property type="evidence" value="ECO:0007669"/>
    <property type="project" value="UniProtKB-KW"/>
</dbReference>
<dbReference type="Proteomes" id="UP000270224">
    <property type="component" value="Unassembled WGS sequence"/>
</dbReference>
<dbReference type="InterPro" id="IPR050222">
    <property type="entry name" value="MATE_MdtK"/>
</dbReference>
<evidence type="ECO:0000256" key="10">
    <source>
        <dbReference type="SAM" id="Phobius"/>
    </source>
</evidence>
<evidence type="ECO:0000256" key="4">
    <source>
        <dbReference type="ARBA" id="ARBA00022475"/>
    </source>
</evidence>
<feature type="transmembrane region" description="Helical" evidence="10">
    <location>
        <begin position="244"/>
        <end position="271"/>
    </location>
</feature>
<evidence type="ECO:0000256" key="9">
    <source>
        <dbReference type="ARBA" id="ARBA00031636"/>
    </source>
</evidence>
<evidence type="ECO:0000256" key="5">
    <source>
        <dbReference type="ARBA" id="ARBA00022692"/>
    </source>
</evidence>
<feature type="transmembrane region" description="Helical" evidence="10">
    <location>
        <begin position="195"/>
        <end position="214"/>
    </location>
</feature>
<feature type="transmembrane region" description="Helical" evidence="10">
    <location>
        <begin position="283"/>
        <end position="303"/>
    </location>
</feature>
<dbReference type="PIRSF" id="PIRSF006603">
    <property type="entry name" value="DinF"/>
    <property type="match status" value="1"/>
</dbReference>
<dbReference type="PANTHER" id="PTHR43298">
    <property type="entry name" value="MULTIDRUG RESISTANCE PROTEIN NORM-RELATED"/>
    <property type="match status" value="1"/>
</dbReference>
<dbReference type="OrthoDB" id="9780160at2"/>
<keyword evidence="6 10" id="KW-1133">Transmembrane helix</keyword>
<accession>A0A3N0WZP0</accession>
<feature type="transmembrane region" description="Helical" evidence="10">
    <location>
        <begin position="128"/>
        <end position="148"/>
    </location>
</feature>
<dbReference type="GO" id="GO:0042910">
    <property type="term" value="F:xenobiotic transmembrane transporter activity"/>
    <property type="evidence" value="ECO:0007669"/>
    <property type="project" value="InterPro"/>
</dbReference>
<dbReference type="InterPro" id="IPR048279">
    <property type="entry name" value="MdtK-like"/>
</dbReference>
<evidence type="ECO:0000256" key="6">
    <source>
        <dbReference type="ARBA" id="ARBA00022989"/>
    </source>
</evidence>
<reference evidence="12" key="1">
    <citation type="submission" date="2018-11" db="EMBL/GenBank/DDBJ databases">
        <title>Proposal to divide the Flavobacteriaceae and reorganize its genera based on Amino Acid Identity values calculated from whole genome sequences.</title>
        <authorList>
            <person name="Nicholson A.C."/>
            <person name="Gulvik C.A."/>
            <person name="Whitney A.M."/>
            <person name="Humrighouse B.W."/>
            <person name="Bell M."/>
            <person name="Holmens B."/>
            <person name="Steigerwalt A."/>
            <person name="Villarma A."/>
            <person name="Sheth M."/>
            <person name="Batra D."/>
            <person name="Pryor J."/>
            <person name="Bernardet J.-F."/>
            <person name="Hugo C."/>
            <person name="Kampfer P."/>
            <person name="Newman J."/>
            <person name="Mcquiston J.R."/>
        </authorList>
    </citation>
    <scope>NUCLEOTIDE SEQUENCE [LARGE SCALE GENOMIC DNA]</scope>
    <source>
        <strain evidence="12">H3056</strain>
    </source>
</reference>
<keyword evidence="4" id="KW-1003">Cell membrane</keyword>
<feature type="transmembrane region" description="Helical" evidence="10">
    <location>
        <begin position="417"/>
        <end position="438"/>
    </location>
</feature>
<evidence type="ECO:0000313" key="12">
    <source>
        <dbReference type="Proteomes" id="UP000270224"/>
    </source>
</evidence>
<comment type="subcellular location">
    <subcellularLocation>
        <location evidence="1">Cell membrane</location>
        <topology evidence="1">Multi-pass membrane protein</topology>
    </subcellularLocation>
</comment>
<evidence type="ECO:0000256" key="8">
    <source>
        <dbReference type="ARBA" id="ARBA00023136"/>
    </source>
</evidence>
<dbReference type="AlphaFoldDB" id="A0A3N0WZP0"/>
<comment type="caution">
    <text evidence="11">The sequence shown here is derived from an EMBL/GenBank/DDBJ whole genome shotgun (WGS) entry which is preliminary data.</text>
</comment>
<feature type="transmembrane region" description="Helical" evidence="10">
    <location>
        <begin position="50"/>
        <end position="74"/>
    </location>
</feature>
<dbReference type="NCBIfam" id="TIGR00797">
    <property type="entry name" value="matE"/>
    <property type="match status" value="1"/>
</dbReference>
<keyword evidence="8 10" id="KW-0472">Membrane</keyword>
<dbReference type="CDD" id="cd13131">
    <property type="entry name" value="MATE_NorM_like"/>
    <property type="match status" value="1"/>
</dbReference>
<feature type="transmembrane region" description="Helical" evidence="10">
    <location>
        <begin position="391"/>
        <end position="411"/>
    </location>
</feature>
<dbReference type="PANTHER" id="PTHR43298:SF2">
    <property type="entry name" value="FMN_FAD EXPORTER YEEO-RELATED"/>
    <property type="match status" value="1"/>
</dbReference>
<evidence type="ECO:0000256" key="1">
    <source>
        <dbReference type="ARBA" id="ARBA00004651"/>
    </source>
</evidence>
<feature type="transmembrane region" description="Helical" evidence="10">
    <location>
        <begin position="355"/>
        <end position="379"/>
    </location>
</feature>
<keyword evidence="5 10" id="KW-0812">Transmembrane</keyword>
<sequence length="457" mass="50198">MAFLNSQHTKSLLTLALPVMLTQVGQVSVNLFDNIIVGKLLGAQALASVSLGNAVFFSIFVFALGFSLAIPPLVSEAHSVNDHETINSVFRHGFVINLGIGLLLSIVLLLALPLLYHMDQPPEIIPDTISFLAIMTISILPFMVFQTLREVSEGLSFTIGVTKATIFANVINIALNYVFIKGLFGLPPMGVKGSALASLIARVFMMVFLYYVLLKEESTRRYIKDFYLRIEGFSKEMFRKMLKIGFPTALQMFFEVTAFAGAAFICGLISAKDIASHQIALSMASFTFNLCLGFSVASTVMIGRKTGERDFVGLKSVGINNLKIGFLFMFLCGLFFIFGRNILPTFFTKADDVEVILLASKLLIIAALFQLSDGVQVVALGCLRGIQDVKIPSIITFVAYWIITIPLGYFLCVTLKMGAWGMWIALGLGLTISAVLLVRRFLKLSQRKINSSLEVRS</sequence>
<dbReference type="GO" id="GO:0015297">
    <property type="term" value="F:antiporter activity"/>
    <property type="evidence" value="ECO:0007669"/>
    <property type="project" value="UniProtKB-KW"/>
</dbReference>
<feature type="transmembrane region" description="Helical" evidence="10">
    <location>
        <begin position="155"/>
        <end position="175"/>
    </location>
</feature>
<dbReference type="InterPro" id="IPR002528">
    <property type="entry name" value="MATE_fam"/>
</dbReference>
<keyword evidence="7" id="KW-0406">Ion transport</keyword>
<evidence type="ECO:0000313" key="11">
    <source>
        <dbReference type="EMBL" id="ROI10542.1"/>
    </source>
</evidence>
<keyword evidence="3" id="KW-0050">Antiport</keyword>
<name>A0A3N0WZP0_9FLAO</name>
<evidence type="ECO:0000256" key="7">
    <source>
        <dbReference type="ARBA" id="ARBA00023065"/>
    </source>
</evidence>
<dbReference type="Pfam" id="PF01554">
    <property type="entry name" value="MatE"/>
    <property type="match status" value="2"/>
</dbReference>